<reference evidence="1" key="2">
    <citation type="journal article" date="2015" name="Fish Shellfish Immunol.">
        <title>Early steps in the European eel (Anguilla anguilla)-Vibrio vulnificus interaction in the gills: Role of the RtxA13 toxin.</title>
        <authorList>
            <person name="Callol A."/>
            <person name="Pajuelo D."/>
            <person name="Ebbesson L."/>
            <person name="Teles M."/>
            <person name="MacKenzie S."/>
            <person name="Amaro C."/>
        </authorList>
    </citation>
    <scope>NUCLEOTIDE SEQUENCE</scope>
</reference>
<accession>A0A0E9QS70</accession>
<organism evidence="1">
    <name type="scientific">Anguilla anguilla</name>
    <name type="common">European freshwater eel</name>
    <name type="synonym">Muraena anguilla</name>
    <dbReference type="NCBI Taxonomy" id="7936"/>
    <lineage>
        <taxon>Eukaryota</taxon>
        <taxon>Metazoa</taxon>
        <taxon>Chordata</taxon>
        <taxon>Craniata</taxon>
        <taxon>Vertebrata</taxon>
        <taxon>Euteleostomi</taxon>
        <taxon>Actinopterygii</taxon>
        <taxon>Neopterygii</taxon>
        <taxon>Teleostei</taxon>
        <taxon>Anguilliformes</taxon>
        <taxon>Anguillidae</taxon>
        <taxon>Anguilla</taxon>
    </lineage>
</organism>
<proteinExistence type="predicted"/>
<dbReference type="AlphaFoldDB" id="A0A0E9QS70"/>
<sequence>MNAEGCSENSLCLDRRRTASLANHGIFMQ</sequence>
<name>A0A0E9QS70_ANGAN</name>
<evidence type="ECO:0000313" key="1">
    <source>
        <dbReference type="EMBL" id="JAH19125.1"/>
    </source>
</evidence>
<dbReference type="EMBL" id="GBXM01089452">
    <property type="protein sequence ID" value="JAH19125.1"/>
    <property type="molecule type" value="Transcribed_RNA"/>
</dbReference>
<reference evidence="1" key="1">
    <citation type="submission" date="2014-11" db="EMBL/GenBank/DDBJ databases">
        <authorList>
            <person name="Amaro Gonzalez C."/>
        </authorList>
    </citation>
    <scope>NUCLEOTIDE SEQUENCE</scope>
</reference>
<protein>
    <submittedName>
        <fullName evidence="1">Uncharacterized protein</fullName>
    </submittedName>
</protein>